<dbReference type="OrthoDB" id="9807354at2"/>
<evidence type="ECO:0000256" key="1">
    <source>
        <dbReference type="ARBA" id="ARBA00004167"/>
    </source>
</evidence>
<feature type="transmembrane region" description="Helical" evidence="7">
    <location>
        <begin position="21"/>
        <end position="41"/>
    </location>
</feature>
<dbReference type="CDD" id="cd16429">
    <property type="entry name" value="VirB10"/>
    <property type="match status" value="1"/>
</dbReference>
<keyword evidence="11" id="KW-1185">Reference proteome</keyword>
<feature type="region of interest" description="Disordered" evidence="6">
    <location>
        <begin position="218"/>
        <end position="238"/>
    </location>
</feature>
<geneLocation type="plasmid" evidence="8 11">
    <name>unnamed1</name>
</geneLocation>
<feature type="compositionally biased region" description="Basic and acidic residues" evidence="6">
    <location>
        <begin position="87"/>
        <end position="104"/>
    </location>
</feature>
<evidence type="ECO:0000256" key="2">
    <source>
        <dbReference type="ARBA" id="ARBA00010265"/>
    </source>
</evidence>
<dbReference type="Pfam" id="PF03743">
    <property type="entry name" value="TrbI"/>
    <property type="match status" value="1"/>
</dbReference>
<dbReference type="InterPro" id="IPR005498">
    <property type="entry name" value="T4SS_VirB10/TraB/TrbI"/>
</dbReference>
<evidence type="ECO:0000313" key="9">
    <source>
        <dbReference type="EMBL" id="RAM00725.1"/>
    </source>
</evidence>
<gene>
    <name evidence="9" type="ORF">DO021_17790</name>
    <name evidence="8" type="ORF">EYB58_22780</name>
</gene>
<dbReference type="Gene3D" id="2.40.128.260">
    <property type="entry name" value="Type IV secretion system, VirB10/TraB/TrbI"/>
    <property type="match status" value="1"/>
</dbReference>
<dbReference type="EMBL" id="QLNI01000040">
    <property type="protein sequence ID" value="RAM00725.1"/>
    <property type="molecule type" value="Genomic_DNA"/>
</dbReference>
<evidence type="ECO:0000256" key="7">
    <source>
        <dbReference type="SAM" id="Phobius"/>
    </source>
</evidence>
<evidence type="ECO:0000256" key="6">
    <source>
        <dbReference type="SAM" id="MobiDB-lite"/>
    </source>
</evidence>
<evidence type="ECO:0000256" key="4">
    <source>
        <dbReference type="ARBA" id="ARBA00022989"/>
    </source>
</evidence>
<dbReference type="AlphaFoldDB" id="A0A328FCA1"/>
<keyword evidence="8" id="KW-0614">Plasmid</keyword>
<dbReference type="GO" id="GO:0016020">
    <property type="term" value="C:membrane"/>
    <property type="evidence" value="ECO:0007669"/>
    <property type="project" value="UniProtKB-SubCell"/>
</dbReference>
<evidence type="ECO:0000313" key="11">
    <source>
        <dbReference type="Proteomes" id="UP000293902"/>
    </source>
</evidence>
<reference evidence="9 10" key="1">
    <citation type="submission" date="2018-06" db="EMBL/GenBank/DDBJ databases">
        <title>Complete Genome Sequence of Desulfobacter hydrogenophilus (DSM3380).</title>
        <authorList>
            <person name="Marietou A."/>
            <person name="Schreiber L."/>
            <person name="Marshall I."/>
            <person name="Jorgensen B."/>
        </authorList>
    </citation>
    <scope>NUCLEOTIDE SEQUENCE [LARGE SCALE GENOMIC DNA]</scope>
    <source>
        <strain evidence="9 10">DSM 3380</strain>
    </source>
</reference>
<reference evidence="8 11" key="2">
    <citation type="submission" date="2019-02" db="EMBL/GenBank/DDBJ databases">
        <title>Complete genome sequence of Desulfobacter hydrogenophilus AcRS1.</title>
        <authorList>
            <person name="Marietou A."/>
            <person name="Lund M.B."/>
            <person name="Marshall I.P.G."/>
            <person name="Schreiber L."/>
            <person name="Jorgensen B."/>
        </authorList>
    </citation>
    <scope>NUCLEOTIDE SEQUENCE [LARGE SCALE GENOMIC DNA]</scope>
    <source>
        <strain evidence="8 11">AcRS1</strain>
        <plasmid evidence="8 11">unnamed1</plasmid>
    </source>
</reference>
<dbReference type="Proteomes" id="UP000248798">
    <property type="component" value="Unassembled WGS sequence"/>
</dbReference>
<evidence type="ECO:0000313" key="8">
    <source>
        <dbReference type="EMBL" id="QBH15702.1"/>
    </source>
</evidence>
<sequence length="441" mass="48259">MTAPKGLKRPGVMTTVLSKKPIFLMMGLIFVIVMLLVFSIFDDGGDRNKNKNQKTLLIKPGQASTTTDEEGLNLPKPPKGKGVVQEDGSKESEDPPQKKSDREPIHVIAASKPQKKSKAAFNKLIEKQKLEAMQYRFELKRSALTSPLIKYQKDTPIFTSTDFTISNSSSRLGALKQELAQAKSSLNKLNQNGLTKKNGTATFLGSSRGKTSLTLSALQSNTESDGSNDDGGGEWDNGYMMDQETNALSIKTGSILPSVLITGINSTLAGYISCQISQNVWDTATGDNLLIPQGTKVFGQYQNQVLMGQERLFVVWKRLIFPDGRTMTLNDMPGADQLGYSGLKDQVDNHYLRIYGHALLMSIVTGTTAFAIDSLNKDTSDSTTFSESMGSAVAEQMGQTTMSLLSKHMNMSPTLNIRPGYRLNVVVVKDLNFTEPYEGKL</sequence>
<dbReference type="InterPro" id="IPR042217">
    <property type="entry name" value="T4SS_VirB10/TrbI"/>
</dbReference>
<dbReference type="EMBL" id="CP036314">
    <property type="protein sequence ID" value="QBH15702.1"/>
    <property type="molecule type" value="Genomic_DNA"/>
</dbReference>
<organism evidence="9 10">
    <name type="scientific">Desulfobacter hydrogenophilus</name>
    <dbReference type="NCBI Taxonomy" id="2291"/>
    <lineage>
        <taxon>Bacteria</taxon>
        <taxon>Pseudomonadati</taxon>
        <taxon>Thermodesulfobacteriota</taxon>
        <taxon>Desulfobacteria</taxon>
        <taxon>Desulfobacterales</taxon>
        <taxon>Desulfobacteraceae</taxon>
        <taxon>Desulfobacter</taxon>
    </lineage>
</organism>
<protein>
    <submittedName>
        <fullName evidence="9">Type IV secretion system protein VirB10</fullName>
    </submittedName>
</protein>
<feature type="region of interest" description="Disordered" evidence="6">
    <location>
        <begin position="49"/>
        <end position="104"/>
    </location>
</feature>
<comment type="subcellular location">
    <subcellularLocation>
        <location evidence="1">Membrane</location>
        <topology evidence="1">Single-pass membrane protein</topology>
    </subcellularLocation>
</comment>
<proteinExistence type="inferred from homology"/>
<keyword evidence="4 7" id="KW-1133">Transmembrane helix</keyword>
<dbReference type="Proteomes" id="UP000293902">
    <property type="component" value="Plasmid unnamed1"/>
</dbReference>
<evidence type="ECO:0000256" key="5">
    <source>
        <dbReference type="ARBA" id="ARBA00023136"/>
    </source>
</evidence>
<dbReference type="RefSeq" id="WP_111959155.1">
    <property type="nucleotide sequence ID" value="NZ_CP036314.1"/>
</dbReference>
<evidence type="ECO:0000313" key="10">
    <source>
        <dbReference type="Proteomes" id="UP000248798"/>
    </source>
</evidence>
<evidence type="ECO:0000256" key="3">
    <source>
        <dbReference type="ARBA" id="ARBA00022692"/>
    </source>
</evidence>
<comment type="similarity">
    <text evidence="2">Belongs to the TrbI/VirB10 family.</text>
</comment>
<keyword evidence="5 7" id="KW-0472">Membrane</keyword>
<name>A0A328FCA1_9BACT</name>
<keyword evidence="3 7" id="KW-0812">Transmembrane</keyword>
<accession>A0A328FCA1</accession>